<accession>A0A4P9WJI8</accession>
<evidence type="ECO:0000313" key="3">
    <source>
        <dbReference type="Proteomes" id="UP000269721"/>
    </source>
</evidence>
<protein>
    <submittedName>
        <fullName evidence="2">Uncharacterized protein</fullName>
    </submittedName>
</protein>
<dbReference type="Proteomes" id="UP000269721">
    <property type="component" value="Unassembled WGS sequence"/>
</dbReference>
<feature type="region of interest" description="Disordered" evidence="1">
    <location>
        <begin position="38"/>
        <end position="60"/>
    </location>
</feature>
<reference evidence="3" key="1">
    <citation type="journal article" date="2018" name="Nat. Microbiol.">
        <title>Leveraging single-cell genomics to expand the fungal tree of life.</title>
        <authorList>
            <person name="Ahrendt S.R."/>
            <person name="Quandt C.A."/>
            <person name="Ciobanu D."/>
            <person name="Clum A."/>
            <person name="Salamov A."/>
            <person name="Andreopoulos B."/>
            <person name="Cheng J.F."/>
            <person name="Woyke T."/>
            <person name="Pelin A."/>
            <person name="Henrissat B."/>
            <person name="Reynolds N.K."/>
            <person name="Benny G.L."/>
            <person name="Smith M.E."/>
            <person name="James T.Y."/>
            <person name="Grigoriev I.V."/>
        </authorList>
    </citation>
    <scope>NUCLEOTIDE SEQUENCE [LARGE SCALE GENOMIC DNA]</scope>
</reference>
<dbReference type="EMBL" id="KZ995129">
    <property type="protein sequence ID" value="RKO91300.1"/>
    <property type="molecule type" value="Genomic_DNA"/>
</dbReference>
<gene>
    <name evidence="2" type="ORF">BDK51DRAFT_45844</name>
</gene>
<evidence type="ECO:0000256" key="1">
    <source>
        <dbReference type="SAM" id="MobiDB-lite"/>
    </source>
</evidence>
<keyword evidence="3" id="KW-1185">Reference proteome</keyword>
<proteinExistence type="predicted"/>
<name>A0A4P9WJI8_9FUNG</name>
<sequence>MSSFKRALIPAIRSARPRPTTLQRLPVVASRPLALRKYSTEPVKPATETPEKPAENPADAATPNYTEVLAEKDKQIASLTVRITESISGLEGVHEHLMLFSTPIDIKSSHFGRVSSQQLPRPALRSDRADGLWQAPEAQ</sequence>
<evidence type="ECO:0000313" key="2">
    <source>
        <dbReference type="EMBL" id="RKO91300.1"/>
    </source>
</evidence>
<organism evidence="2 3">
    <name type="scientific">Blyttiomyces helicus</name>
    <dbReference type="NCBI Taxonomy" id="388810"/>
    <lineage>
        <taxon>Eukaryota</taxon>
        <taxon>Fungi</taxon>
        <taxon>Fungi incertae sedis</taxon>
        <taxon>Chytridiomycota</taxon>
        <taxon>Chytridiomycota incertae sedis</taxon>
        <taxon>Chytridiomycetes</taxon>
        <taxon>Chytridiomycetes incertae sedis</taxon>
        <taxon>Blyttiomyces</taxon>
    </lineage>
</organism>
<dbReference type="AlphaFoldDB" id="A0A4P9WJI8"/>
<feature type="region of interest" description="Disordered" evidence="1">
    <location>
        <begin position="113"/>
        <end position="139"/>
    </location>
</feature>